<dbReference type="RefSeq" id="WP_194116329.1">
    <property type="nucleotide sequence ID" value="NZ_JADFUA010000005.1"/>
</dbReference>
<dbReference type="InterPro" id="IPR038396">
    <property type="entry name" value="SpoIIAA-like_sf"/>
</dbReference>
<dbReference type="Pfam" id="PF11964">
    <property type="entry name" value="SpoIIAA-like"/>
    <property type="match status" value="1"/>
</dbReference>
<dbReference type="Gene3D" id="3.40.50.10600">
    <property type="entry name" value="SpoIIaa-like domains"/>
    <property type="match status" value="1"/>
</dbReference>
<evidence type="ECO:0000313" key="2">
    <source>
        <dbReference type="Proteomes" id="UP000604481"/>
    </source>
</evidence>
<proteinExistence type="predicted"/>
<comment type="caution">
    <text evidence="1">The sequence shown here is derived from an EMBL/GenBank/DDBJ whole genome shotgun (WGS) entry which is preliminary data.</text>
</comment>
<dbReference type="InterPro" id="IPR036513">
    <property type="entry name" value="STAS_dom_sf"/>
</dbReference>
<name>A0A8J7K8P1_9NEIS</name>
<dbReference type="AlphaFoldDB" id="A0A8J7K8P1"/>
<accession>A0A8J7K8P1</accession>
<dbReference type="SUPFAM" id="SSF52091">
    <property type="entry name" value="SpoIIaa-like"/>
    <property type="match status" value="1"/>
</dbReference>
<reference evidence="1 2" key="1">
    <citation type="submission" date="2020-10" db="EMBL/GenBank/DDBJ databases">
        <title>The genome sequence of Chitinilyticum litopenaei 4Y14.</title>
        <authorList>
            <person name="Liu Y."/>
        </authorList>
    </citation>
    <scope>NUCLEOTIDE SEQUENCE [LARGE SCALE GENOMIC DNA]</scope>
    <source>
        <strain evidence="1 2">4Y14</strain>
    </source>
</reference>
<gene>
    <name evidence="1" type="ORF">INR99_10640</name>
</gene>
<sequence>MITVTHEQGSVLATVLGEFTVQDFRQFEEEVLYDIRQQGRAKLLLDLSDMVTYTIDMALEEVRFLQAHRQQFEKVAIVSSDQWVTWSVWLNRMIAESEIEVFEELQPAMDWLAE</sequence>
<dbReference type="InterPro" id="IPR021866">
    <property type="entry name" value="SpoIIAA-like"/>
</dbReference>
<keyword evidence="2" id="KW-1185">Reference proteome</keyword>
<organism evidence="1 2">
    <name type="scientific">Chitinilyticum piscinae</name>
    <dbReference type="NCBI Taxonomy" id="2866724"/>
    <lineage>
        <taxon>Bacteria</taxon>
        <taxon>Pseudomonadati</taxon>
        <taxon>Pseudomonadota</taxon>
        <taxon>Betaproteobacteria</taxon>
        <taxon>Neisseriales</taxon>
        <taxon>Chitinibacteraceae</taxon>
        <taxon>Chitinilyticum</taxon>
    </lineage>
</organism>
<dbReference type="EMBL" id="JADFUA010000005">
    <property type="protein sequence ID" value="MBE9609808.1"/>
    <property type="molecule type" value="Genomic_DNA"/>
</dbReference>
<dbReference type="Proteomes" id="UP000604481">
    <property type="component" value="Unassembled WGS sequence"/>
</dbReference>
<protein>
    <submittedName>
        <fullName evidence="1">STAS/SEC14 domain-containing protein</fullName>
    </submittedName>
</protein>
<evidence type="ECO:0000313" key="1">
    <source>
        <dbReference type="EMBL" id="MBE9609808.1"/>
    </source>
</evidence>